<sequence>MAMAMTIACRSYIPKLYTAALSYSSAKHLSSFFGPHQQPDTSNPCLDFFFHIVPVTHPKTLTQRLELAWEHDPLKALKLVCNLRGVRGTGKSDEQGAYIAALWSTKIIPKPSPAIWIHLPALGIPKICSRFSSF</sequence>
<dbReference type="Pfam" id="PF11443">
    <property type="entry name" value="DUF2828"/>
    <property type="match status" value="1"/>
</dbReference>
<evidence type="ECO:0000313" key="3">
    <source>
        <dbReference type="Proteomes" id="UP001632038"/>
    </source>
</evidence>
<accession>A0ABD3CPR2</accession>
<evidence type="ECO:0000313" key="2">
    <source>
        <dbReference type="EMBL" id="KAL3631144.1"/>
    </source>
</evidence>
<dbReference type="Proteomes" id="UP001632038">
    <property type="component" value="Unassembled WGS sequence"/>
</dbReference>
<proteinExistence type="predicted"/>
<dbReference type="PANTHER" id="PTHR31373:SF17">
    <property type="entry name" value="OS06G0652100 PROTEIN"/>
    <property type="match status" value="1"/>
</dbReference>
<protein>
    <recommendedName>
        <fullName evidence="1">DUF2828 domain-containing protein</fullName>
    </recommendedName>
</protein>
<feature type="domain" description="DUF2828" evidence="1">
    <location>
        <begin position="41"/>
        <end position="107"/>
    </location>
</feature>
<reference evidence="3" key="1">
    <citation type="journal article" date="2024" name="IScience">
        <title>Strigolactones Initiate the Formation of Haustorium-like Structures in Castilleja.</title>
        <authorList>
            <person name="Buerger M."/>
            <person name="Peterson D."/>
            <person name="Chory J."/>
        </authorList>
    </citation>
    <scope>NUCLEOTIDE SEQUENCE [LARGE SCALE GENOMIC DNA]</scope>
</reference>
<keyword evidence="3" id="KW-1185">Reference proteome</keyword>
<organism evidence="2 3">
    <name type="scientific">Castilleja foliolosa</name>
    <dbReference type="NCBI Taxonomy" id="1961234"/>
    <lineage>
        <taxon>Eukaryota</taxon>
        <taxon>Viridiplantae</taxon>
        <taxon>Streptophyta</taxon>
        <taxon>Embryophyta</taxon>
        <taxon>Tracheophyta</taxon>
        <taxon>Spermatophyta</taxon>
        <taxon>Magnoliopsida</taxon>
        <taxon>eudicotyledons</taxon>
        <taxon>Gunneridae</taxon>
        <taxon>Pentapetalae</taxon>
        <taxon>asterids</taxon>
        <taxon>lamiids</taxon>
        <taxon>Lamiales</taxon>
        <taxon>Orobanchaceae</taxon>
        <taxon>Pedicularideae</taxon>
        <taxon>Castillejinae</taxon>
        <taxon>Castilleja</taxon>
    </lineage>
</organism>
<comment type="caution">
    <text evidence="2">The sequence shown here is derived from an EMBL/GenBank/DDBJ whole genome shotgun (WGS) entry which is preliminary data.</text>
</comment>
<dbReference type="EMBL" id="JAVIJP010000032">
    <property type="protein sequence ID" value="KAL3631144.1"/>
    <property type="molecule type" value="Genomic_DNA"/>
</dbReference>
<dbReference type="InterPro" id="IPR058580">
    <property type="entry name" value="DUF2828"/>
</dbReference>
<gene>
    <name evidence="2" type="ORF">CASFOL_024128</name>
</gene>
<dbReference type="InterPro" id="IPR011205">
    <property type="entry name" value="UCP015417_vWA"/>
</dbReference>
<evidence type="ECO:0000259" key="1">
    <source>
        <dbReference type="Pfam" id="PF11443"/>
    </source>
</evidence>
<name>A0ABD3CPR2_9LAMI</name>
<dbReference type="PANTHER" id="PTHR31373">
    <property type="entry name" value="OS06G0652100 PROTEIN"/>
    <property type="match status" value="1"/>
</dbReference>
<dbReference type="AlphaFoldDB" id="A0ABD3CPR2"/>